<dbReference type="Proteomes" id="UP001491310">
    <property type="component" value="Unassembled WGS sequence"/>
</dbReference>
<gene>
    <name evidence="2" type="ORF">WJX75_003701</name>
</gene>
<organism evidence="2 3">
    <name type="scientific">Coccomyxa subellipsoidea</name>
    <dbReference type="NCBI Taxonomy" id="248742"/>
    <lineage>
        <taxon>Eukaryota</taxon>
        <taxon>Viridiplantae</taxon>
        <taxon>Chlorophyta</taxon>
        <taxon>core chlorophytes</taxon>
        <taxon>Trebouxiophyceae</taxon>
        <taxon>Trebouxiophyceae incertae sedis</taxon>
        <taxon>Coccomyxaceae</taxon>
        <taxon>Coccomyxa</taxon>
    </lineage>
</organism>
<feature type="compositionally biased region" description="Gly residues" evidence="1">
    <location>
        <begin position="60"/>
        <end position="78"/>
    </location>
</feature>
<feature type="region of interest" description="Disordered" evidence="1">
    <location>
        <begin position="1"/>
        <end position="89"/>
    </location>
</feature>
<evidence type="ECO:0008006" key="4">
    <source>
        <dbReference type="Google" id="ProtNLM"/>
    </source>
</evidence>
<accession>A0ABR2YMD2</accession>
<protein>
    <recommendedName>
        <fullName evidence="4">PWWP domain-containing protein</fullName>
    </recommendedName>
</protein>
<dbReference type="EMBL" id="JALJOT010000008">
    <property type="protein sequence ID" value="KAK9908167.1"/>
    <property type="molecule type" value="Genomic_DNA"/>
</dbReference>
<evidence type="ECO:0000256" key="1">
    <source>
        <dbReference type="SAM" id="MobiDB-lite"/>
    </source>
</evidence>
<feature type="region of interest" description="Disordered" evidence="1">
    <location>
        <begin position="152"/>
        <end position="243"/>
    </location>
</feature>
<name>A0ABR2YMD2_9CHLO</name>
<reference evidence="2 3" key="1">
    <citation type="journal article" date="2024" name="Nat. Commun.">
        <title>Phylogenomics reveals the evolutionary origins of lichenization in chlorophyte algae.</title>
        <authorList>
            <person name="Puginier C."/>
            <person name="Libourel C."/>
            <person name="Otte J."/>
            <person name="Skaloud P."/>
            <person name="Haon M."/>
            <person name="Grisel S."/>
            <person name="Petersen M."/>
            <person name="Berrin J.G."/>
            <person name="Delaux P.M."/>
            <person name="Dal Grande F."/>
            <person name="Keller J."/>
        </authorList>
    </citation>
    <scope>NUCLEOTIDE SEQUENCE [LARGE SCALE GENOMIC DNA]</scope>
    <source>
        <strain evidence="2 3">SAG 216-7</strain>
    </source>
</reference>
<comment type="caution">
    <text evidence="2">The sequence shown here is derived from an EMBL/GenBank/DDBJ whole genome shotgun (WGS) entry which is preliminary data.</text>
</comment>
<feature type="compositionally biased region" description="Basic and acidic residues" evidence="1">
    <location>
        <begin position="219"/>
        <end position="233"/>
    </location>
</feature>
<feature type="compositionally biased region" description="Basic and acidic residues" evidence="1">
    <location>
        <begin position="173"/>
        <end position="190"/>
    </location>
</feature>
<evidence type="ECO:0000313" key="2">
    <source>
        <dbReference type="EMBL" id="KAK9908167.1"/>
    </source>
</evidence>
<feature type="compositionally biased region" description="Acidic residues" evidence="1">
    <location>
        <begin position="234"/>
        <end position="243"/>
    </location>
</feature>
<proteinExistence type="predicted"/>
<keyword evidence="3" id="KW-1185">Reference proteome</keyword>
<evidence type="ECO:0000313" key="3">
    <source>
        <dbReference type="Proteomes" id="UP001491310"/>
    </source>
</evidence>
<sequence length="369" mass="39997">MLTRTTCEDDTMLNCGLEPAFPEQAQEALPATSHASEDANAGSESPGPSENPPPLKEEQGVGGNAPGWGQDTGDGAAGGNEDPNEAEGYGALAEPDANRLGASCLLACLMVGFTKREALCMGVAAECWAHGHIPWRNLYTEQATAAGLAMAQGNPEAGPSQAQAAKKKAQKRKASDSPEVAKGKSAEKASKSQKLASKEAQVAKGKSAKKVSENPEVAISEKEAKGKSAKKVEESEEEEDDEDVFDVDKHVVRGMVVLLRTKEESGSGWRHPWSVARVNRVDKAMRSMSVTWLKPMSQKQWWTQRWVPWMVEGATKEGSKLREGVWSTQKVELDTVQWGTHLSPNDTFQKEDIDILRQEVKRIEAASME</sequence>